<reference evidence="2 3" key="1">
    <citation type="submission" date="2018-08" db="EMBL/GenBank/DDBJ databases">
        <title>A genome reference for cultivated species of the human gut microbiota.</title>
        <authorList>
            <person name="Zou Y."/>
            <person name="Xue W."/>
            <person name="Luo G."/>
        </authorList>
    </citation>
    <scope>NUCLEOTIDE SEQUENCE [LARGE SCALE GENOMIC DNA]</scope>
    <source>
        <strain evidence="2 3">AM07-24</strain>
    </source>
</reference>
<accession>A0A415E6L9</accession>
<dbReference type="PANTHER" id="PTHR48090">
    <property type="entry name" value="UNDECAPRENYL-PHOSPHATE 4-DEOXY-4-FORMAMIDO-L-ARABINOSE TRANSFERASE-RELATED"/>
    <property type="match status" value="1"/>
</dbReference>
<dbReference type="Pfam" id="PF00535">
    <property type="entry name" value="Glycos_transf_2"/>
    <property type="match status" value="1"/>
</dbReference>
<dbReference type="Gene3D" id="3.90.550.10">
    <property type="entry name" value="Spore Coat Polysaccharide Biosynthesis Protein SpsA, Chain A"/>
    <property type="match status" value="1"/>
</dbReference>
<evidence type="ECO:0000313" key="2">
    <source>
        <dbReference type="EMBL" id="RHJ89422.1"/>
    </source>
</evidence>
<keyword evidence="2" id="KW-0808">Transferase</keyword>
<dbReference type="InterPro" id="IPR001173">
    <property type="entry name" value="Glyco_trans_2-like"/>
</dbReference>
<keyword evidence="3" id="KW-1185">Reference proteome</keyword>
<evidence type="ECO:0000313" key="3">
    <source>
        <dbReference type="Proteomes" id="UP000284841"/>
    </source>
</evidence>
<dbReference type="SUPFAM" id="SSF53448">
    <property type="entry name" value="Nucleotide-diphospho-sugar transferases"/>
    <property type="match status" value="1"/>
</dbReference>
<proteinExistence type="predicted"/>
<dbReference type="Proteomes" id="UP000284841">
    <property type="component" value="Unassembled WGS sequence"/>
</dbReference>
<name>A0A415E6L9_9FIRM</name>
<dbReference type="OrthoDB" id="9810303at2"/>
<feature type="domain" description="Glycosyltransferase 2-like" evidence="1">
    <location>
        <begin position="36"/>
        <end position="147"/>
    </location>
</feature>
<dbReference type="AlphaFoldDB" id="A0A415E6L9"/>
<organism evidence="2 3">
    <name type="scientific">Emergencia timonensis</name>
    <dbReference type="NCBI Taxonomy" id="1776384"/>
    <lineage>
        <taxon>Bacteria</taxon>
        <taxon>Bacillati</taxon>
        <taxon>Bacillota</taxon>
        <taxon>Clostridia</taxon>
        <taxon>Peptostreptococcales</taxon>
        <taxon>Anaerovoracaceae</taxon>
        <taxon>Emergencia</taxon>
    </lineage>
</organism>
<protein>
    <submittedName>
        <fullName evidence="2">Glycosyltransferase</fullName>
    </submittedName>
</protein>
<dbReference type="EMBL" id="QRMS01000001">
    <property type="protein sequence ID" value="RHJ89422.1"/>
    <property type="molecule type" value="Genomic_DNA"/>
</dbReference>
<dbReference type="GO" id="GO:0016740">
    <property type="term" value="F:transferase activity"/>
    <property type="evidence" value="ECO:0007669"/>
    <property type="project" value="UniProtKB-KW"/>
</dbReference>
<gene>
    <name evidence="2" type="ORF">DW099_02270</name>
</gene>
<comment type="caution">
    <text evidence="2">The sequence shown here is derived from an EMBL/GenBank/DDBJ whole genome shotgun (WGS) entry which is preliminary data.</text>
</comment>
<dbReference type="STRING" id="1776384.GCA_900086585_02736"/>
<sequence>MKLIKREVDEMNFGIIIPSDCPDEKLVKLAKELVQREETMIVVIDDGCGEDIVYTRIYQMIEEIGGTVLHHKHKLGRGTAIKTGMRYAMKHCEKLGGIVTVDEDGWYGAEDVFRVCDQLEEHEDSIILGTRNLKKREVPAFYRLKNTLASLRFRFATGISCDDVQSKLRGIPQKCFDMALSTEGNGYRYELTFLTEAARTKVPLIFLPSCQI</sequence>
<dbReference type="InterPro" id="IPR050256">
    <property type="entry name" value="Glycosyltransferase_2"/>
</dbReference>
<dbReference type="InterPro" id="IPR029044">
    <property type="entry name" value="Nucleotide-diphossugar_trans"/>
</dbReference>
<evidence type="ECO:0000259" key="1">
    <source>
        <dbReference type="Pfam" id="PF00535"/>
    </source>
</evidence>